<reference evidence="1" key="3">
    <citation type="submission" date="2023-08" db="EMBL/GenBank/DDBJ databases">
        <authorList>
            <person name="Zhao H."/>
            <person name="Wang X."/>
        </authorList>
    </citation>
    <scope>NUCLEOTIDE SEQUENCE</scope>
    <source>
        <strain evidence="1">NC-4</strain>
    </source>
</reference>
<dbReference type="RefSeq" id="WP_000784886.1">
    <property type="nucleotide sequence ID" value="NZ_BDWM01000009.1"/>
</dbReference>
<dbReference type="EMBL" id="JAIUEN010000002">
    <property type="protein sequence ID" value="MCE3360794.1"/>
    <property type="molecule type" value="Genomic_DNA"/>
</dbReference>
<protein>
    <submittedName>
        <fullName evidence="2">Pathogenicity island protein</fullName>
    </submittedName>
</protein>
<organism evidence="2">
    <name type="scientific">Staphylococcus aureus</name>
    <dbReference type="NCBI Taxonomy" id="1280"/>
    <lineage>
        <taxon>Bacteria</taxon>
        <taxon>Bacillati</taxon>
        <taxon>Bacillota</taxon>
        <taxon>Bacilli</taxon>
        <taxon>Bacillales</taxon>
        <taxon>Staphylococcaceae</taxon>
        <taxon>Staphylococcus</taxon>
    </lineage>
</organism>
<evidence type="ECO:0000313" key="1">
    <source>
        <dbReference type="EMBL" id="MCE3360794.1"/>
    </source>
</evidence>
<name>A0A6A8FH21_STAAU</name>
<comment type="caution">
    <text evidence="2">The sequence shown here is derived from an EMBL/GenBank/DDBJ whole genome shotgun (WGS) entry which is preliminary data.</text>
</comment>
<reference evidence="1" key="2">
    <citation type="journal article" date="2021" name="Front Med (Lausanne)">
        <title>The Prevalence and Determinants of Fusidic Acid Resistance Among Methicillin-Resistant Staphylococcus aureus Clinical Isolates in China.</title>
        <authorList>
            <person name="Zhao H."/>
            <person name="Wang X."/>
            <person name="Wang B."/>
            <person name="Xu Y."/>
            <person name="Rao L."/>
            <person name="Wan B."/>
            <person name="Guo Y."/>
            <person name="Wu X."/>
            <person name="Yu J."/>
            <person name="Chen L."/>
            <person name="Li M."/>
            <person name="Yu F."/>
        </authorList>
    </citation>
    <scope>NUCLEOTIDE SEQUENCE</scope>
    <source>
        <strain evidence="1">NC-4</strain>
    </source>
</reference>
<sequence length="51" mass="5797">MKMYLTYICLVSLLTILLLAISNMYVAFSVYAWLITLGFNLTGEITTCKNK</sequence>
<reference evidence="2" key="1">
    <citation type="submission" date="2019-11" db="EMBL/GenBank/DDBJ databases">
        <title>Whole genome sequence profiling of antibiotic resistant Staphylococcus aureus isolates from livestock and farm attendants in Ghana.</title>
        <authorList>
            <person name="Egyir B."/>
            <person name="Hadjirin N.F."/>
            <person name="Gupta S."/>
            <person name="Owusu F."/>
            <person name="Agbodzi B."/>
            <person name="Adogla-Bessa T."/>
            <person name="Addo K."/>
            <person name="Stegger M."/>
            <person name="Larsen A.R."/>
            <person name="Holmes M.A."/>
        </authorList>
    </citation>
    <scope>NUCLEOTIDE SEQUENCE</scope>
    <source>
        <strain evidence="2">GHA/LAMRSA/2016/19</strain>
    </source>
</reference>
<dbReference type="AlphaFoldDB" id="A0A6A8FH21"/>
<gene>
    <name evidence="2" type="ORF">GJH15_13350</name>
    <name evidence="1" type="ORF">LB359_00235</name>
</gene>
<proteinExistence type="predicted"/>
<dbReference type="Proteomes" id="UP001200271">
    <property type="component" value="Unassembled WGS sequence"/>
</dbReference>
<evidence type="ECO:0000313" key="2">
    <source>
        <dbReference type="EMBL" id="MRM27013.1"/>
    </source>
</evidence>
<accession>A0A6A8FH21</accession>
<dbReference type="EMBL" id="WJTQ01000010">
    <property type="protein sequence ID" value="MRM27013.1"/>
    <property type="molecule type" value="Genomic_DNA"/>
</dbReference>